<dbReference type="PANTHER" id="PTHR27008">
    <property type="entry name" value="OS04G0122200 PROTEIN"/>
    <property type="match status" value="1"/>
</dbReference>
<evidence type="ECO:0000259" key="28">
    <source>
        <dbReference type="PROSITE" id="PS50011"/>
    </source>
</evidence>
<evidence type="ECO:0000256" key="25">
    <source>
        <dbReference type="ARBA" id="ARBA00072040"/>
    </source>
</evidence>
<evidence type="ECO:0000256" key="14">
    <source>
        <dbReference type="ARBA" id="ARBA00022741"/>
    </source>
</evidence>
<keyword evidence="15" id="KW-0418">Kinase</keyword>
<dbReference type="InterPro" id="IPR055414">
    <property type="entry name" value="LRR_R13L4/SHOC2-like"/>
</dbReference>
<dbReference type="GO" id="GO:0005524">
    <property type="term" value="F:ATP binding"/>
    <property type="evidence" value="ECO:0007669"/>
    <property type="project" value="UniProtKB-UniRule"/>
</dbReference>
<evidence type="ECO:0000313" key="30">
    <source>
        <dbReference type="Proteomes" id="UP000823388"/>
    </source>
</evidence>
<dbReference type="PROSITE" id="PS00107">
    <property type="entry name" value="PROTEIN_KINASE_ATP"/>
    <property type="match status" value="1"/>
</dbReference>
<reference evidence="29" key="1">
    <citation type="submission" date="2020-05" db="EMBL/GenBank/DDBJ databases">
        <title>WGS assembly of Panicum virgatum.</title>
        <authorList>
            <person name="Lovell J.T."/>
            <person name="Jenkins J."/>
            <person name="Shu S."/>
            <person name="Juenger T.E."/>
            <person name="Schmutz J."/>
        </authorList>
    </citation>
    <scope>NUCLEOTIDE SEQUENCE</scope>
    <source>
        <strain evidence="29">AP13</strain>
    </source>
</reference>
<evidence type="ECO:0000256" key="17">
    <source>
        <dbReference type="ARBA" id="ARBA00022989"/>
    </source>
</evidence>
<dbReference type="Gene3D" id="1.10.510.10">
    <property type="entry name" value="Transferase(Phosphotransferase) domain 1"/>
    <property type="match status" value="1"/>
</dbReference>
<dbReference type="GO" id="GO:0004674">
    <property type="term" value="F:protein serine/threonine kinase activity"/>
    <property type="evidence" value="ECO:0007669"/>
    <property type="project" value="UniProtKB-KW"/>
</dbReference>
<dbReference type="SUPFAM" id="SSF52047">
    <property type="entry name" value="RNI-like"/>
    <property type="match status" value="1"/>
</dbReference>
<dbReference type="Pfam" id="PF07714">
    <property type="entry name" value="PK_Tyr_Ser-Thr"/>
    <property type="match status" value="1"/>
</dbReference>
<dbReference type="Pfam" id="PF08263">
    <property type="entry name" value="LRRNT_2"/>
    <property type="match status" value="1"/>
</dbReference>
<comment type="caution">
    <text evidence="29">The sequence shown here is derived from an EMBL/GenBank/DDBJ whole genome shotgun (WGS) entry which is preliminary data.</text>
</comment>
<evidence type="ECO:0000256" key="11">
    <source>
        <dbReference type="ARBA" id="ARBA00022692"/>
    </source>
</evidence>
<dbReference type="Gene3D" id="3.80.10.10">
    <property type="entry name" value="Ribonuclease Inhibitor"/>
    <property type="match status" value="5"/>
</dbReference>
<name>A0A8T0XIJ8_PANVG</name>
<dbReference type="GO" id="GO:0005886">
    <property type="term" value="C:plasma membrane"/>
    <property type="evidence" value="ECO:0007669"/>
    <property type="project" value="UniProtKB-SubCell"/>
</dbReference>
<evidence type="ECO:0000256" key="10">
    <source>
        <dbReference type="ARBA" id="ARBA00022679"/>
    </source>
</evidence>
<keyword evidence="20" id="KW-0325">Glycoprotein</keyword>
<dbReference type="Proteomes" id="UP000823388">
    <property type="component" value="Chromosome 1K"/>
</dbReference>
<dbReference type="FunFam" id="3.80.10.10:FF:000288">
    <property type="entry name" value="LRR receptor-like serine/threonine-protein kinase EFR"/>
    <property type="match status" value="1"/>
</dbReference>
<evidence type="ECO:0000256" key="26">
    <source>
        <dbReference type="PROSITE-ProRule" id="PRU10141"/>
    </source>
</evidence>
<keyword evidence="8" id="KW-0597">Phosphoprotein</keyword>
<comment type="function">
    <text evidence="24">The processed protein kinase Xa21 chain released by protein cleavage after X.oryzae pv. oryzae protein Ax21 detection translocates into the nucleus where it can bind and regulate WRKY62, a transcription factor. Confers resistance to the bacterial pathogen X.oryzae pv. oryzae (Xoo).</text>
</comment>
<evidence type="ECO:0000256" key="24">
    <source>
        <dbReference type="ARBA" id="ARBA00056628"/>
    </source>
</evidence>
<evidence type="ECO:0000256" key="16">
    <source>
        <dbReference type="ARBA" id="ARBA00022840"/>
    </source>
</evidence>
<evidence type="ECO:0000256" key="23">
    <source>
        <dbReference type="ARBA" id="ARBA00054320"/>
    </source>
</evidence>
<evidence type="ECO:0000256" key="15">
    <source>
        <dbReference type="ARBA" id="ARBA00022777"/>
    </source>
</evidence>
<feature type="transmembrane region" description="Helical" evidence="27">
    <location>
        <begin position="836"/>
        <end position="859"/>
    </location>
</feature>
<dbReference type="InterPro" id="IPR003591">
    <property type="entry name" value="Leu-rich_rpt_typical-subtyp"/>
</dbReference>
<proteinExistence type="inferred from homology"/>
<dbReference type="PROSITE" id="PS51450">
    <property type="entry name" value="LRR"/>
    <property type="match status" value="3"/>
</dbReference>
<keyword evidence="14 26" id="KW-0547">Nucleotide-binding</keyword>
<comment type="similarity">
    <text evidence="4">Belongs to the protein kinase superfamily. Ser/Thr protein kinase family.</text>
</comment>
<evidence type="ECO:0000256" key="21">
    <source>
        <dbReference type="ARBA" id="ARBA00047899"/>
    </source>
</evidence>
<comment type="function">
    <text evidence="23">Receptor kinase that detects X.oryzae pv. oryzae protein Ax21 to promote innate immunity. Following X.oryzae pv. oryzae protein Ax21 detection, undergoes cleavage, releasing the processed protein kinase Xa21 chain.</text>
</comment>
<evidence type="ECO:0000256" key="4">
    <source>
        <dbReference type="ARBA" id="ARBA00008684"/>
    </source>
</evidence>
<keyword evidence="10" id="KW-0808">Transferase</keyword>
<evidence type="ECO:0000256" key="27">
    <source>
        <dbReference type="SAM" id="Phobius"/>
    </source>
</evidence>
<comment type="catalytic activity">
    <reaction evidence="22">
        <text>L-seryl-[protein] + ATP = O-phospho-L-seryl-[protein] + ADP + H(+)</text>
        <dbReference type="Rhea" id="RHEA:17989"/>
        <dbReference type="Rhea" id="RHEA-COMP:9863"/>
        <dbReference type="Rhea" id="RHEA-COMP:11604"/>
        <dbReference type="ChEBI" id="CHEBI:15378"/>
        <dbReference type="ChEBI" id="CHEBI:29999"/>
        <dbReference type="ChEBI" id="CHEBI:30616"/>
        <dbReference type="ChEBI" id="CHEBI:83421"/>
        <dbReference type="ChEBI" id="CHEBI:456216"/>
        <dbReference type="EC" id="2.7.11.1"/>
    </reaction>
</comment>
<evidence type="ECO:0000256" key="13">
    <source>
        <dbReference type="ARBA" id="ARBA00022737"/>
    </source>
</evidence>
<dbReference type="FunFam" id="3.80.10.10:FF:000095">
    <property type="entry name" value="LRR receptor-like serine/threonine-protein kinase GSO1"/>
    <property type="match status" value="1"/>
</dbReference>
<keyword evidence="16 26" id="KW-0067">ATP-binding</keyword>
<dbReference type="SMART" id="SM00369">
    <property type="entry name" value="LRR_TYP"/>
    <property type="match status" value="12"/>
</dbReference>
<keyword evidence="11 27" id="KW-0812">Transmembrane</keyword>
<keyword evidence="13" id="KW-0677">Repeat</keyword>
<evidence type="ECO:0000256" key="1">
    <source>
        <dbReference type="ARBA" id="ARBA00004162"/>
    </source>
</evidence>
<dbReference type="PROSITE" id="PS50011">
    <property type="entry name" value="PROTEIN_KINASE_DOM"/>
    <property type="match status" value="1"/>
</dbReference>
<evidence type="ECO:0000256" key="9">
    <source>
        <dbReference type="ARBA" id="ARBA00022614"/>
    </source>
</evidence>
<organism evidence="29 30">
    <name type="scientific">Panicum virgatum</name>
    <name type="common">Blackwell switchgrass</name>
    <dbReference type="NCBI Taxonomy" id="38727"/>
    <lineage>
        <taxon>Eukaryota</taxon>
        <taxon>Viridiplantae</taxon>
        <taxon>Streptophyta</taxon>
        <taxon>Embryophyta</taxon>
        <taxon>Tracheophyta</taxon>
        <taxon>Spermatophyta</taxon>
        <taxon>Magnoliopsida</taxon>
        <taxon>Liliopsida</taxon>
        <taxon>Poales</taxon>
        <taxon>Poaceae</taxon>
        <taxon>PACMAD clade</taxon>
        <taxon>Panicoideae</taxon>
        <taxon>Panicodae</taxon>
        <taxon>Paniceae</taxon>
        <taxon>Panicinae</taxon>
        <taxon>Panicum</taxon>
        <taxon>Panicum sect. Hiantes</taxon>
    </lineage>
</organism>
<dbReference type="InterPro" id="IPR011009">
    <property type="entry name" value="Kinase-like_dom_sf"/>
</dbReference>
<evidence type="ECO:0000256" key="20">
    <source>
        <dbReference type="ARBA" id="ARBA00023180"/>
    </source>
</evidence>
<dbReference type="GO" id="GO:0005789">
    <property type="term" value="C:endoplasmic reticulum membrane"/>
    <property type="evidence" value="ECO:0007669"/>
    <property type="project" value="UniProtKB-SubCell"/>
</dbReference>
<keyword evidence="9" id="KW-0433">Leucine-rich repeat</keyword>
<evidence type="ECO:0000256" key="5">
    <source>
        <dbReference type="ARBA" id="ARBA00012513"/>
    </source>
</evidence>
<dbReference type="Pfam" id="PF00560">
    <property type="entry name" value="LRR_1"/>
    <property type="match status" value="6"/>
</dbReference>
<accession>A0A8T0XIJ8</accession>
<evidence type="ECO:0000256" key="22">
    <source>
        <dbReference type="ARBA" id="ARBA00048679"/>
    </source>
</evidence>
<feature type="transmembrane region" description="Helical" evidence="27">
    <location>
        <begin position="44"/>
        <end position="68"/>
    </location>
</feature>
<dbReference type="FunFam" id="3.30.200.20:FF:000432">
    <property type="entry name" value="LRR receptor-like serine/threonine-protein kinase EFR"/>
    <property type="match status" value="1"/>
</dbReference>
<dbReference type="InterPro" id="IPR051809">
    <property type="entry name" value="Plant_receptor-like_S/T_kinase"/>
</dbReference>
<dbReference type="PROSITE" id="PS00108">
    <property type="entry name" value="PROTEIN_KINASE_ST"/>
    <property type="match status" value="1"/>
</dbReference>
<dbReference type="Pfam" id="PF13855">
    <property type="entry name" value="LRR_8"/>
    <property type="match status" value="1"/>
</dbReference>
<dbReference type="InterPro" id="IPR017441">
    <property type="entry name" value="Protein_kinase_ATP_BS"/>
</dbReference>
<dbReference type="SUPFAM" id="SSF56112">
    <property type="entry name" value="Protein kinase-like (PK-like)"/>
    <property type="match status" value="1"/>
</dbReference>
<dbReference type="InterPro" id="IPR001245">
    <property type="entry name" value="Ser-Thr/Tyr_kinase_cat_dom"/>
</dbReference>
<dbReference type="Pfam" id="PF23598">
    <property type="entry name" value="LRR_14"/>
    <property type="match status" value="2"/>
</dbReference>
<dbReference type="SMART" id="SM00365">
    <property type="entry name" value="LRR_SD22"/>
    <property type="match status" value="6"/>
</dbReference>
<dbReference type="Gene3D" id="3.30.200.20">
    <property type="entry name" value="Phosphorylase Kinase, domain 1"/>
    <property type="match status" value="1"/>
</dbReference>
<dbReference type="InterPro" id="IPR032675">
    <property type="entry name" value="LRR_dom_sf"/>
</dbReference>
<dbReference type="InterPro" id="IPR000719">
    <property type="entry name" value="Prot_kinase_dom"/>
</dbReference>
<keyword evidence="6" id="KW-1003">Cell membrane</keyword>
<keyword evidence="12" id="KW-0732">Signal</keyword>
<dbReference type="SUPFAM" id="SSF52058">
    <property type="entry name" value="L domain-like"/>
    <property type="match status" value="2"/>
</dbReference>
<evidence type="ECO:0000256" key="12">
    <source>
        <dbReference type="ARBA" id="ARBA00022729"/>
    </source>
</evidence>
<protein>
    <recommendedName>
        <fullName evidence="25">Receptor kinase-like protein Xa21</fullName>
        <ecNumber evidence="5">2.7.11.1</ecNumber>
    </recommendedName>
</protein>
<keyword evidence="18 27" id="KW-0472">Membrane</keyword>
<evidence type="ECO:0000313" key="29">
    <source>
        <dbReference type="EMBL" id="KAG2657063.1"/>
    </source>
</evidence>
<gene>
    <name evidence="29" type="ORF">PVAP13_1KG116300</name>
</gene>
<evidence type="ECO:0000256" key="8">
    <source>
        <dbReference type="ARBA" id="ARBA00022553"/>
    </source>
</evidence>
<dbReference type="AlphaFoldDB" id="A0A8T0XIJ8"/>
<evidence type="ECO:0000256" key="3">
    <source>
        <dbReference type="ARBA" id="ARBA00004479"/>
    </source>
</evidence>
<keyword evidence="17 27" id="KW-1133">Transmembrane helix</keyword>
<evidence type="ECO:0000256" key="19">
    <source>
        <dbReference type="ARBA" id="ARBA00023170"/>
    </source>
</evidence>
<sequence length="1211" mass="132429">MKLRVKTIIEHHASMPLIIYVKRNTDIHESEDNRTFSAMVGAESFMLVPLFLLLVLASTTSASISGIATSNASDHLALLSFKSLIRTDPSQALESWGNQFIPLCQWYGVTCGIRGRRRGRVTALDLENLSLVGTISSSVANLTFLKRLYLNSNRFSGTVPTVLGHLLNLRQLNLTDNSLDGMIPASLSNCSHLEDISLEFNNLKGKIPGELGALPNLRSILLFQNELEGEMPHELGSLHNLEALNLGHNKITGIIPQEICNLVNLRFLHIGNNKLTGEIPTGIGNLFKLSKLSLSTNQLTGSIPSSLGNLSALTVLTLHTNNLTGSIPPLQSLSSLRVLELGVNDLSGCIPSQLGNLTSLVFIDLQENHLTGGIPESLGNLNLLETLDLSFNNLTGSIPNSIGNLLSLSELDLNNNQLEGAVPPLLFNLSYLEVFDVQSNYYLNGSFPVDMGNNLPNLELFLIDYNQFHGLIPPSLCNSSMLQRIETVDNLLTGTIPNCLGIHLKRLSSLTFAKNQIQATQDADWDFLASLTNCSELQQLDLGDNLFAGEIPCSIGNLSRSLEYLNMEYNSITGIVPEEISNLVNLSTLHLYGNHLQGTIPNSFGILKGLNGLFLGMNDLSGPIPPAIGNLTKLSRLHLDGNTLNGSIPSSLFGCPLEKLDLSHNSLVGPIPQELFLISTLSDYMHIQNNQLTGTLPIELGNLKNLGTLDFSGNQISGEIPISLGECHMLQYLNASHNNLQGTIPLSVEQMKGLLVIDLSYNNLSGDIPEFLANMNDLSAFNLSFNNFKGQVPKDGIFRNASSAMIIGNNGLCGGIPQLKLPPCSSKNAKKPSFRLIIAMSIGSVCLFGMFTMFVSFIWKKKTKMNLQTSTISEQHMRISYAELAHATDSFSSGNLIGVGNFGSVFKGQLMINELHMTVAVKVLNLQQHGASQSFAAECETLRCARHRNLVKILTVCSSVDFRGIDFKALVFEFLPNGNLDHWLHQPIEGDGEHKMLDLVQRLGISIDVASALEYLHQHKPLPIIHGDLKPSNILLDDDLVAHIGDFGLARFYHQDSMDSPEVSSAWARMRGTTGYAAPEYGLGNKVSAQGDVYSYGILLLEMFTRKKPTDSEFGEDFSLHTYVKMAVPDQVANIVDTYLLQEEDGDEGLTSDCDRTKDIRNACITSILRVGISCSKETPTNRVQIGDALKELQRIRDRFLRDSNQGAPGH</sequence>
<evidence type="ECO:0000256" key="6">
    <source>
        <dbReference type="ARBA" id="ARBA00022475"/>
    </source>
</evidence>
<dbReference type="EMBL" id="CM029037">
    <property type="protein sequence ID" value="KAG2657063.1"/>
    <property type="molecule type" value="Genomic_DNA"/>
</dbReference>
<keyword evidence="30" id="KW-1185">Reference proteome</keyword>
<evidence type="ECO:0000256" key="2">
    <source>
        <dbReference type="ARBA" id="ARBA00004389"/>
    </source>
</evidence>
<dbReference type="InterPro" id="IPR001611">
    <property type="entry name" value="Leu-rich_rpt"/>
</dbReference>
<dbReference type="InterPro" id="IPR008271">
    <property type="entry name" value="Ser/Thr_kinase_AS"/>
</dbReference>
<dbReference type="SMART" id="SM00220">
    <property type="entry name" value="S_TKc"/>
    <property type="match status" value="1"/>
</dbReference>
<keyword evidence="19" id="KW-0675">Receptor</keyword>
<dbReference type="EC" id="2.7.11.1" evidence="5"/>
<dbReference type="FunFam" id="3.80.10.10:FF:000221">
    <property type="entry name" value="Leucine-rich repeat receptor-like protein kinase PXL1"/>
    <property type="match status" value="1"/>
</dbReference>
<evidence type="ECO:0000256" key="7">
    <source>
        <dbReference type="ARBA" id="ARBA00022527"/>
    </source>
</evidence>
<comment type="subcellular location">
    <subcellularLocation>
        <location evidence="1">Cell membrane</location>
        <topology evidence="1">Single-pass membrane protein</topology>
    </subcellularLocation>
    <subcellularLocation>
        <location evidence="2">Endoplasmic reticulum membrane</location>
        <topology evidence="2">Single-pass membrane protein</topology>
    </subcellularLocation>
    <subcellularLocation>
        <location evidence="3">Membrane</location>
        <topology evidence="3">Single-pass type I membrane protein</topology>
    </subcellularLocation>
</comment>
<feature type="domain" description="Protein kinase" evidence="28">
    <location>
        <begin position="891"/>
        <end position="1201"/>
    </location>
</feature>
<dbReference type="PRINTS" id="PR00019">
    <property type="entry name" value="LEURICHRPT"/>
</dbReference>
<evidence type="ECO:0000256" key="18">
    <source>
        <dbReference type="ARBA" id="ARBA00023136"/>
    </source>
</evidence>
<comment type="catalytic activity">
    <reaction evidence="21">
        <text>L-threonyl-[protein] + ATP = O-phospho-L-threonyl-[protein] + ADP + H(+)</text>
        <dbReference type="Rhea" id="RHEA:46608"/>
        <dbReference type="Rhea" id="RHEA-COMP:11060"/>
        <dbReference type="Rhea" id="RHEA-COMP:11605"/>
        <dbReference type="ChEBI" id="CHEBI:15378"/>
        <dbReference type="ChEBI" id="CHEBI:30013"/>
        <dbReference type="ChEBI" id="CHEBI:30616"/>
        <dbReference type="ChEBI" id="CHEBI:61977"/>
        <dbReference type="ChEBI" id="CHEBI:456216"/>
        <dbReference type="EC" id="2.7.11.1"/>
    </reaction>
</comment>
<dbReference type="FunFam" id="3.80.10.10:FF:000627">
    <property type="entry name" value="Probable leucine-rich repeat receptor-like protein kinase At2g33170"/>
    <property type="match status" value="1"/>
</dbReference>
<keyword evidence="7" id="KW-0723">Serine/threonine-protein kinase</keyword>
<feature type="binding site" evidence="26">
    <location>
        <position position="922"/>
    </location>
    <ligand>
        <name>ATP</name>
        <dbReference type="ChEBI" id="CHEBI:30616"/>
    </ligand>
</feature>
<dbReference type="InterPro" id="IPR013210">
    <property type="entry name" value="LRR_N_plant-typ"/>
</dbReference>
<dbReference type="FunFam" id="1.10.510.10:FF:000358">
    <property type="entry name" value="Putative leucine-rich repeat receptor-like serine/threonine-protein kinase"/>
    <property type="match status" value="1"/>
</dbReference>
<dbReference type="PANTHER" id="PTHR27008:SF596">
    <property type="entry name" value="OS02G0215500 PROTEIN"/>
    <property type="match status" value="1"/>
</dbReference>